<proteinExistence type="predicted"/>
<accession>A0A6L2JJW4</accession>
<dbReference type="AlphaFoldDB" id="A0A6L2JJW4"/>
<evidence type="ECO:0000313" key="2">
    <source>
        <dbReference type="EMBL" id="GEU36185.1"/>
    </source>
</evidence>
<evidence type="ECO:0000256" key="1">
    <source>
        <dbReference type="SAM" id="Coils"/>
    </source>
</evidence>
<comment type="caution">
    <text evidence="2">The sequence shown here is derived from an EMBL/GenBank/DDBJ whole genome shotgun (WGS) entry which is preliminary data.</text>
</comment>
<protein>
    <submittedName>
        <fullName evidence="2">Uncharacterized protein</fullName>
    </submittedName>
</protein>
<dbReference type="EMBL" id="BKCJ010000779">
    <property type="protein sequence ID" value="GEU36185.1"/>
    <property type="molecule type" value="Genomic_DNA"/>
</dbReference>
<organism evidence="2">
    <name type="scientific">Tanacetum cinerariifolium</name>
    <name type="common">Dalmatian daisy</name>
    <name type="synonym">Chrysanthemum cinerariifolium</name>
    <dbReference type="NCBI Taxonomy" id="118510"/>
    <lineage>
        <taxon>Eukaryota</taxon>
        <taxon>Viridiplantae</taxon>
        <taxon>Streptophyta</taxon>
        <taxon>Embryophyta</taxon>
        <taxon>Tracheophyta</taxon>
        <taxon>Spermatophyta</taxon>
        <taxon>Magnoliopsida</taxon>
        <taxon>eudicotyledons</taxon>
        <taxon>Gunneridae</taxon>
        <taxon>Pentapetalae</taxon>
        <taxon>asterids</taxon>
        <taxon>campanulids</taxon>
        <taxon>Asterales</taxon>
        <taxon>Asteraceae</taxon>
        <taxon>Asteroideae</taxon>
        <taxon>Anthemideae</taxon>
        <taxon>Anthemidinae</taxon>
        <taxon>Tanacetum</taxon>
    </lineage>
</organism>
<sequence length="335" mass="38968">MFDHLQRYEGIVNASRAKRAIKPHDPLALVVNAYASSSSSRSPTTYYVTRPPFVVDYDDDYQGDATVLQLQCQRSLCKRFMEQMLLAKKDEAGVILSNEHNDFLLMDASEIEELDDLSANICMMAIILQVDKNSKDEPSYDSTFTSEVQNTSASFMYLLYLQSDHEQTHHEQQEIIKPTFRNDQINSDIIFDDPNIEVNDGHVEHDKNAHDQQDNTMELLARNAYKEAEKQLILAKKVNQQNGELTKELEKYKENVQDFQNQNGNKTNFHNEYIKDDKRAKKLEIQFQNQFIQDRYKIRALEKEKDDLQTSVSNEIKQSLQLKNECTALKHKFIK</sequence>
<name>A0A6L2JJW4_TANCI</name>
<feature type="coiled-coil region" evidence="1">
    <location>
        <begin position="235"/>
        <end position="262"/>
    </location>
</feature>
<keyword evidence="1" id="KW-0175">Coiled coil</keyword>
<reference evidence="2" key="1">
    <citation type="journal article" date="2019" name="Sci. Rep.">
        <title>Draft genome of Tanacetum cinerariifolium, the natural source of mosquito coil.</title>
        <authorList>
            <person name="Yamashiro T."/>
            <person name="Shiraishi A."/>
            <person name="Satake H."/>
            <person name="Nakayama K."/>
        </authorList>
    </citation>
    <scope>NUCLEOTIDE SEQUENCE</scope>
</reference>
<gene>
    <name evidence="2" type="ORF">Tci_008163</name>
</gene>